<keyword evidence="3" id="KW-1185">Reference proteome</keyword>
<feature type="compositionally biased region" description="Low complexity" evidence="1">
    <location>
        <begin position="428"/>
        <end position="438"/>
    </location>
</feature>
<dbReference type="Proteomes" id="UP000313359">
    <property type="component" value="Unassembled WGS sequence"/>
</dbReference>
<feature type="compositionally biased region" description="Basic and acidic residues" evidence="1">
    <location>
        <begin position="548"/>
        <end position="557"/>
    </location>
</feature>
<reference evidence="2" key="1">
    <citation type="journal article" date="2018" name="Genome Biol. Evol.">
        <title>Genomics and development of Lentinus tigrinus, a white-rot wood-decaying mushroom with dimorphic fruiting bodies.</title>
        <authorList>
            <person name="Wu B."/>
            <person name="Xu Z."/>
            <person name="Knudson A."/>
            <person name="Carlson A."/>
            <person name="Chen N."/>
            <person name="Kovaka S."/>
            <person name="LaButti K."/>
            <person name="Lipzen A."/>
            <person name="Pennachio C."/>
            <person name="Riley R."/>
            <person name="Schakwitz W."/>
            <person name="Umezawa K."/>
            <person name="Ohm R.A."/>
            <person name="Grigoriev I.V."/>
            <person name="Nagy L.G."/>
            <person name="Gibbons J."/>
            <person name="Hibbett D."/>
        </authorList>
    </citation>
    <scope>NUCLEOTIDE SEQUENCE [LARGE SCALE GENOMIC DNA]</scope>
    <source>
        <strain evidence="2">ALCF2SS1-6</strain>
    </source>
</reference>
<accession>A0A5C2RYD8</accession>
<feature type="compositionally biased region" description="Basic and acidic residues" evidence="1">
    <location>
        <begin position="300"/>
        <end position="311"/>
    </location>
</feature>
<feature type="compositionally biased region" description="Basic and acidic residues" evidence="1">
    <location>
        <begin position="409"/>
        <end position="421"/>
    </location>
</feature>
<feature type="region of interest" description="Disordered" evidence="1">
    <location>
        <begin position="37"/>
        <end position="66"/>
    </location>
</feature>
<feature type="compositionally biased region" description="Basic and acidic residues" evidence="1">
    <location>
        <begin position="268"/>
        <end position="279"/>
    </location>
</feature>
<proteinExistence type="predicted"/>
<sequence>MPASRSSRSSGSTVRASSSRRHRPGFWDVVSSTIRGLFSQNAPRRPTERPATIEEESTPSTLEITPPIIPHANLPPQAPANQQPVIPPPPAPSAPPRVHALRHGHGTDARATCPRCPRRVPEEQVPAVPAAPPTRPCRRVPLQRHGAFHERDRPYWNPGSGYEPPVVYGRNPATLPENQVWDPLWGPVPRLSVIAALSNGPPTPQQVIDYLNLRFRLNRRAYSMALDILFPQPREAPVERGIPVYQRVLETSRWRRDHPDWEGGIVPIDREVGPARADDAADSQAGSDDEEDSNDGALTPRERRAVRTRVERQLPDAYRALVAAEHTSGTVSDPAAAASSTPAAISGASSSSPASTFTSSSSGTSSSSDSSSEDSSSSSSQEPSSPSPRKRSRNEDGDGDADSDFTLCEDTRPSTRQRLDADPPAPIVPASSSPTSAAGRRLRSGADTDERRARRELMRQNRHLLPPIGPPGVRIGAPSPASTSQRGTSTSRVVDSGPGHAAHVPAQPVAGSSRPRRGLAVHVEVPSLRESRKRSRNEGTAETGASHQDGEGRDGDGKRKKRSKKD</sequence>
<feature type="region of interest" description="Disordered" evidence="1">
    <location>
        <begin position="1"/>
        <end position="25"/>
    </location>
</feature>
<dbReference type="EMBL" id="ML122291">
    <property type="protein sequence ID" value="RPD55994.1"/>
    <property type="molecule type" value="Genomic_DNA"/>
</dbReference>
<feature type="region of interest" description="Disordered" evidence="1">
    <location>
        <begin position="259"/>
        <end position="311"/>
    </location>
</feature>
<dbReference type="AlphaFoldDB" id="A0A5C2RYD8"/>
<feature type="compositionally biased region" description="Low complexity" evidence="1">
    <location>
        <begin position="343"/>
        <end position="384"/>
    </location>
</feature>
<evidence type="ECO:0000313" key="3">
    <source>
        <dbReference type="Proteomes" id="UP000313359"/>
    </source>
</evidence>
<feature type="region of interest" description="Disordered" evidence="1">
    <location>
        <begin position="343"/>
        <end position="566"/>
    </location>
</feature>
<feature type="compositionally biased region" description="Basic and acidic residues" evidence="1">
    <location>
        <begin position="444"/>
        <end position="459"/>
    </location>
</feature>
<evidence type="ECO:0000313" key="2">
    <source>
        <dbReference type="EMBL" id="RPD55994.1"/>
    </source>
</evidence>
<feature type="compositionally biased region" description="Polar residues" evidence="1">
    <location>
        <begin position="480"/>
        <end position="493"/>
    </location>
</feature>
<feature type="compositionally biased region" description="Low complexity" evidence="1">
    <location>
        <begin position="1"/>
        <end position="17"/>
    </location>
</feature>
<organism evidence="2 3">
    <name type="scientific">Lentinus tigrinus ALCF2SS1-6</name>
    <dbReference type="NCBI Taxonomy" id="1328759"/>
    <lineage>
        <taxon>Eukaryota</taxon>
        <taxon>Fungi</taxon>
        <taxon>Dikarya</taxon>
        <taxon>Basidiomycota</taxon>
        <taxon>Agaricomycotina</taxon>
        <taxon>Agaricomycetes</taxon>
        <taxon>Polyporales</taxon>
        <taxon>Polyporaceae</taxon>
        <taxon>Lentinus</taxon>
    </lineage>
</organism>
<dbReference type="OrthoDB" id="2758651at2759"/>
<name>A0A5C2RYD8_9APHY</name>
<evidence type="ECO:0000256" key="1">
    <source>
        <dbReference type="SAM" id="MobiDB-lite"/>
    </source>
</evidence>
<protein>
    <submittedName>
        <fullName evidence="2">Uncharacterized protein</fullName>
    </submittedName>
</protein>
<gene>
    <name evidence="2" type="ORF">L227DRAFT_290487</name>
</gene>